<reference evidence="9" key="2">
    <citation type="submission" date="2021-02" db="EMBL/GenBank/DDBJ databases">
        <authorList>
            <person name="Kimball J.A."/>
            <person name="Haas M.W."/>
            <person name="Macchietto M."/>
            <person name="Kono T."/>
            <person name="Duquette J."/>
            <person name="Shao M."/>
        </authorList>
    </citation>
    <scope>NUCLEOTIDE SEQUENCE</scope>
    <source>
        <tissue evidence="9">Fresh leaf tissue</tissue>
    </source>
</reference>
<protein>
    <recommendedName>
        <fullName evidence="6">Protein FAR1-RELATED SEQUENCE</fullName>
    </recommendedName>
</protein>
<dbReference type="InterPro" id="IPR004330">
    <property type="entry name" value="FAR1_DNA_bnd_dom"/>
</dbReference>
<feature type="compositionally biased region" description="Low complexity" evidence="7">
    <location>
        <begin position="729"/>
        <end position="738"/>
    </location>
</feature>
<comment type="subcellular location">
    <subcellularLocation>
        <location evidence="6">Nucleus</location>
    </subcellularLocation>
</comment>
<comment type="similarity">
    <text evidence="1 6">Belongs to the FHY3/FAR1 family.</text>
</comment>
<comment type="caution">
    <text evidence="9">The sequence shown here is derived from an EMBL/GenBank/DDBJ whole genome shotgun (WGS) entry which is preliminary data.</text>
</comment>
<dbReference type="GO" id="GO:0005634">
    <property type="term" value="C:nucleus"/>
    <property type="evidence" value="ECO:0007669"/>
    <property type="project" value="UniProtKB-SubCell"/>
</dbReference>
<comment type="function">
    <text evidence="6">Putative transcription activator involved in regulating light control of development.</text>
</comment>
<dbReference type="Pfam" id="PF03101">
    <property type="entry name" value="FAR1"/>
    <property type="match status" value="1"/>
</dbReference>
<keyword evidence="4 6" id="KW-0862">Zinc</keyword>
<evidence type="ECO:0000259" key="8">
    <source>
        <dbReference type="PROSITE" id="PS50966"/>
    </source>
</evidence>
<proteinExistence type="inferred from homology"/>
<evidence type="ECO:0000256" key="3">
    <source>
        <dbReference type="ARBA" id="ARBA00022771"/>
    </source>
</evidence>
<name>A0A8J5RKD3_ZIZPA</name>
<feature type="region of interest" description="Disordered" evidence="7">
    <location>
        <begin position="729"/>
        <end position="751"/>
    </location>
</feature>
<evidence type="ECO:0000256" key="6">
    <source>
        <dbReference type="RuleBase" id="RU367018"/>
    </source>
</evidence>
<dbReference type="GO" id="GO:0006355">
    <property type="term" value="P:regulation of DNA-templated transcription"/>
    <property type="evidence" value="ECO:0007669"/>
    <property type="project" value="UniProtKB-UniRule"/>
</dbReference>
<evidence type="ECO:0000313" key="10">
    <source>
        <dbReference type="Proteomes" id="UP000729402"/>
    </source>
</evidence>
<keyword evidence="2 6" id="KW-0479">Metal-binding</keyword>
<evidence type="ECO:0000256" key="1">
    <source>
        <dbReference type="ARBA" id="ARBA00005889"/>
    </source>
</evidence>
<dbReference type="InterPro" id="IPR006564">
    <property type="entry name" value="Znf_PMZ"/>
</dbReference>
<dbReference type="Pfam" id="PF04434">
    <property type="entry name" value="SWIM"/>
    <property type="match status" value="1"/>
</dbReference>
<evidence type="ECO:0000256" key="5">
    <source>
        <dbReference type="PROSITE-ProRule" id="PRU00325"/>
    </source>
</evidence>
<evidence type="ECO:0000256" key="2">
    <source>
        <dbReference type="ARBA" id="ARBA00022723"/>
    </source>
</evidence>
<dbReference type="PANTHER" id="PTHR31669:SF162">
    <property type="entry name" value="PROTEIN FAR1-RELATED SEQUENCE"/>
    <property type="match status" value="1"/>
</dbReference>
<evidence type="ECO:0000313" key="9">
    <source>
        <dbReference type="EMBL" id="KAG8061100.1"/>
    </source>
</evidence>
<dbReference type="InterPro" id="IPR007527">
    <property type="entry name" value="Znf_SWIM"/>
</dbReference>
<dbReference type="GO" id="GO:0008270">
    <property type="term" value="F:zinc ion binding"/>
    <property type="evidence" value="ECO:0007669"/>
    <property type="project" value="UniProtKB-UniRule"/>
</dbReference>
<gene>
    <name evidence="9" type="ORF">GUJ93_ZPchr0003g18487</name>
</gene>
<dbReference type="InterPro" id="IPR031052">
    <property type="entry name" value="FHY3/FAR1"/>
</dbReference>
<dbReference type="PROSITE" id="PS50966">
    <property type="entry name" value="ZF_SWIM"/>
    <property type="match status" value="1"/>
</dbReference>
<dbReference type="Proteomes" id="UP000729402">
    <property type="component" value="Unassembled WGS sequence"/>
</dbReference>
<dbReference type="Pfam" id="PF10551">
    <property type="entry name" value="MULE"/>
    <property type="match status" value="1"/>
</dbReference>
<dbReference type="OrthoDB" id="686676at2759"/>
<organism evidence="9 10">
    <name type="scientific">Zizania palustris</name>
    <name type="common">Northern wild rice</name>
    <dbReference type="NCBI Taxonomy" id="103762"/>
    <lineage>
        <taxon>Eukaryota</taxon>
        <taxon>Viridiplantae</taxon>
        <taxon>Streptophyta</taxon>
        <taxon>Embryophyta</taxon>
        <taxon>Tracheophyta</taxon>
        <taxon>Spermatophyta</taxon>
        <taxon>Magnoliopsida</taxon>
        <taxon>Liliopsida</taxon>
        <taxon>Poales</taxon>
        <taxon>Poaceae</taxon>
        <taxon>BOP clade</taxon>
        <taxon>Oryzoideae</taxon>
        <taxon>Oryzeae</taxon>
        <taxon>Zizaniinae</taxon>
        <taxon>Zizania</taxon>
    </lineage>
</organism>
<feature type="domain" description="SWIM-type" evidence="8">
    <location>
        <begin position="463"/>
        <end position="510"/>
    </location>
</feature>
<accession>A0A8J5RKD3</accession>
<dbReference type="SMART" id="SM00575">
    <property type="entry name" value="ZnF_PMZ"/>
    <property type="match status" value="1"/>
</dbReference>
<evidence type="ECO:0000256" key="7">
    <source>
        <dbReference type="SAM" id="MobiDB-lite"/>
    </source>
</evidence>
<feature type="region of interest" description="Disordered" evidence="7">
    <location>
        <begin position="616"/>
        <end position="664"/>
    </location>
</feature>
<dbReference type="EMBL" id="JAAALK010000286">
    <property type="protein sequence ID" value="KAG8061100.1"/>
    <property type="molecule type" value="Genomic_DNA"/>
</dbReference>
<keyword evidence="10" id="KW-1185">Reference proteome</keyword>
<dbReference type="PANTHER" id="PTHR31669">
    <property type="entry name" value="PROTEIN FAR1-RELATED SEQUENCE 10-RELATED"/>
    <property type="match status" value="1"/>
</dbReference>
<dbReference type="AlphaFoldDB" id="A0A8J5RKD3"/>
<reference evidence="9" key="1">
    <citation type="journal article" date="2021" name="bioRxiv">
        <title>Whole Genome Assembly and Annotation of Northern Wild Rice, Zizania palustris L., Supports a Whole Genome Duplication in the Zizania Genus.</title>
        <authorList>
            <person name="Haas M."/>
            <person name="Kono T."/>
            <person name="Macchietto M."/>
            <person name="Millas R."/>
            <person name="McGilp L."/>
            <person name="Shao M."/>
            <person name="Duquette J."/>
            <person name="Hirsch C.N."/>
            <person name="Kimball J."/>
        </authorList>
    </citation>
    <scope>NUCLEOTIDE SEQUENCE</scope>
    <source>
        <tissue evidence="9">Fresh leaf tissue</tissue>
    </source>
</reference>
<dbReference type="InterPro" id="IPR018289">
    <property type="entry name" value="MULE_transposase_dom"/>
</dbReference>
<keyword evidence="6" id="KW-0539">Nucleus</keyword>
<keyword evidence="3 5" id="KW-0863">Zinc-finger</keyword>
<evidence type="ECO:0000256" key="4">
    <source>
        <dbReference type="ARBA" id="ARBA00022833"/>
    </source>
</evidence>
<sequence>MVFLNEDQAYDRYASYAGTRGFNIRKGWSEKTVTNITKYRSFVCSKEGFRSKSITTDSKKPRPETRTGCQVHMTIKITVSGKYVVTEYVADHNHDLEAPLVDIQVLRSQKLLAKLHQPPDPPRVVLIPNEYKNYVRARHMKDMQLGDAQGICEYLQRKKGEYPSFFYAIQVDEDDQLTNVFWADVKSVVDYNYFGDVVCVDTRYSTSDYGRPLLLFIGVNHHKQPIIFGAALIYDESVESFKWLFGTFKSAMSGKQPQTVLTDQSTAISEAVASIWPGTTHRFSLIHLYQNSTKILRDTFQASENFADDFSRWLYDYEEEGFLSNWEILSKKYNLKNNEWLGKLYADRERWALPYGRDAFCADIAATLRNDNTDAMLADLKKEMDLLNFFNNYDKFLDEKRLAEQQADYLGVQMTQRVAPLRMLWQAANAYTPTLFEMFRLEFELTLICMVYSCGEIGPISEYEVTVKNRPRGHYVRFDSSECMVVCSCKKFEFTGIPCCHILKVLELRNIKELPPHYILKRWRKDAQSESLRENYGFTSVDEDPKFSLSKRYSMLCLTLYKIAAKAAENVEAYTYMESQYDQFLEQVELLLQAKLHDKSSLSTILKVQQQNLLQNEASNSEPRRTINKKNKNAEMHRQQQSPLQSNKKKKGRKGRLEPEEAEVPLRVDTPTILNDIPNHLRTPTSQFLAPSHIMQAPYVAQQFGLGSLQGFPGISQFGQMQETTPAPLQQPHLQQPPFHSGPQIPQGSPSDIQSLQFLSSNPQLGHQTADQGQYTIPVWDFL</sequence>